<keyword evidence="8" id="KW-1185">Reference proteome</keyword>
<accession>A0A2Z3RZE4</accession>
<dbReference type="AlphaFoldDB" id="A0A2Z3RZE4"/>
<protein>
    <submittedName>
        <fullName evidence="7">Inner membrane protein YbjJ</fullName>
    </submittedName>
</protein>
<dbReference type="Proteomes" id="UP000246894">
    <property type="component" value="Chromosome"/>
</dbReference>
<keyword evidence="4 5" id="KW-0472">Membrane</keyword>
<feature type="transmembrane region" description="Helical" evidence="5">
    <location>
        <begin position="76"/>
        <end position="96"/>
    </location>
</feature>
<gene>
    <name evidence="7" type="ORF">AURMO_00850</name>
</gene>
<dbReference type="PROSITE" id="PS50850">
    <property type="entry name" value="MFS"/>
    <property type="match status" value="1"/>
</dbReference>
<dbReference type="PANTHER" id="PTHR23514:SF13">
    <property type="entry name" value="INNER MEMBRANE PROTEIN YBJJ"/>
    <property type="match status" value="1"/>
</dbReference>
<feature type="transmembrane region" description="Helical" evidence="5">
    <location>
        <begin position="288"/>
        <end position="311"/>
    </location>
</feature>
<reference evidence="7 8" key="1">
    <citation type="submission" date="2017-10" db="EMBL/GenBank/DDBJ databases">
        <title>Genome of an Actinobacterium that displays light-enhanced growth.</title>
        <authorList>
            <person name="Maresca J.A."/>
            <person name="Hempel P."/>
            <person name="Shevchenko O."/>
            <person name="Miller K.J."/>
            <person name="Hahn M.W."/>
        </authorList>
    </citation>
    <scope>NUCLEOTIDE SEQUENCE [LARGE SCALE GENOMIC DNA]</scope>
    <source>
        <strain evidence="7 8">MWH-Mo1</strain>
    </source>
</reference>
<evidence type="ECO:0000313" key="7">
    <source>
        <dbReference type="EMBL" id="AWR21454.1"/>
    </source>
</evidence>
<feature type="transmembrane region" description="Helical" evidence="5">
    <location>
        <begin position="143"/>
        <end position="164"/>
    </location>
</feature>
<organism evidence="7 8">
    <name type="scientific">Aurantimicrobium photophilum</name>
    <dbReference type="NCBI Taxonomy" id="1987356"/>
    <lineage>
        <taxon>Bacteria</taxon>
        <taxon>Bacillati</taxon>
        <taxon>Actinomycetota</taxon>
        <taxon>Actinomycetes</taxon>
        <taxon>Micrococcales</taxon>
        <taxon>Microbacteriaceae</taxon>
        <taxon>Aurantimicrobium</taxon>
    </lineage>
</organism>
<feature type="transmembrane region" description="Helical" evidence="5">
    <location>
        <begin position="256"/>
        <end position="276"/>
    </location>
</feature>
<keyword evidence="3 5" id="KW-1133">Transmembrane helix</keyword>
<dbReference type="InterPro" id="IPR051788">
    <property type="entry name" value="MFS_Transporter"/>
</dbReference>
<dbReference type="SUPFAM" id="SSF103473">
    <property type="entry name" value="MFS general substrate transporter"/>
    <property type="match status" value="1"/>
</dbReference>
<dbReference type="InterPro" id="IPR036259">
    <property type="entry name" value="MFS_trans_sf"/>
</dbReference>
<dbReference type="RefSeq" id="WP_110233340.1">
    <property type="nucleotide sequence ID" value="NZ_CP023994.1"/>
</dbReference>
<comment type="subcellular location">
    <subcellularLocation>
        <location evidence="1">Cell membrane</location>
        <topology evidence="1">Multi-pass membrane protein</topology>
    </subcellularLocation>
</comment>
<evidence type="ECO:0000256" key="5">
    <source>
        <dbReference type="SAM" id="Phobius"/>
    </source>
</evidence>
<evidence type="ECO:0000256" key="4">
    <source>
        <dbReference type="ARBA" id="ARBA00023136"/>
    </source>
</evidence>
<evidence type="ECO:0000256" key="1">
    <source>
        <dbReference type="ARBA" id="ARBA00004651"/>
    </source>
</evidence>
<dbReference type="PANTHER" id="PTHR23514">
    <property type="entry name" value="BYPASS OF STOP CODON PROTEIN 6"/>
    <property type="match status" value="1"/>
</dbReference>
<evidence type="ECO:0000259" key="6">
    <source>
        <dbReference type="PROSITE" id="PS50850"/>
    </source>
</evidence>
<proteinExistence type="predicted"/>
<dbReference type="Pfam" id="PF07690">
    <property type="entry name" value="MFS_1"/>
    <property type="match status" value="1"/>
</dbReference>
<feature type="transmembrane region" description="Helical" evidence="5">
    <location>
        <begin position="50"/>
        <end position="69"/>
    </location>
</feature>
<dbReference type="EMBL" id="CP023994">
    <property type="protein sequence ID" value="AWR21454.1"/>
    <property type="molecule type" value="Genomic_DNA"/>
</dbReference>
<feature type="domain" description="Major facilitator superfamily (MFS) profile" evidence="6">
    <location>
        <begin position="1"/>
        <end position="403"/>
    </location>
</feature>
<evidence type="ECO:0000256" key="2">
    <source>
        <dbReference type="ARBA" id="ARBA00022692"/>
    </source>
</evidence>
<evidence type="ECO:0000256" key="3">
    <source>
        <dbReference type="ARBA" id="ARBA00022989"/>
    </source>
</evidence>
<dbReference type="InterPro" id="IPR020846">
    <property type="entry name" value="MFS_dom"/>
</dbReference>
<keyword evidence="2 5" id="KW-0812">Transmembrane</keyword>
<feature type="transmembrane region" description="Helical" evidence="5">
    <location>
        <begin position="102"/>
        <end position="122"/>
    </location>
</feature>
<feature type="transmembrane region" description="Helical" evidence="5">
    <location>
        <begin position="12"/>
        <end position="30"/>
    </location>
</feature>
<dbReference type="OrthoDB" id="9809599at2"/>
<feature type="transmembrane region" description="Helical" evidence="5">
    <location>
        <begin position="170"/>
        <end position="188"/>
    </location>
</feature>
<dbReference type="GO" id="GO:0005886">
    <property type="term" value="C:plasma membrane"/>
    <property type="evidence" value="ECO:0007669"/>
    <property type="project" value="UniProtKB-SubCell"/>
</dbReference>
<feature type="transmembrane region" description="Helical" evidence="5">
    <location>
        <begin position="224"/>
        <end position="244"/>
    </location>
</feature>
<sequence length="403" mass="41790">MSSKTLSPRSWYWLAFASFGVQGLYFSTWVSRTPEIQKLLGLDTAQMGLFTLAMALGSLSGLLIGGPIIARLGTRIVLIFAYCGGAVFLSLLGVMAQMHNHQLATLSIILVGFSGGAGGLAINIEGANVDRSSPKSLLPSLHGAFSLGSLLGGAIGTVAIVNGVSVEANLIGMSALVFIVTLLVTTRLPRTSGMHVHSDMNTDQIATVATARDRRRVWLEPQTLMVAFIVIGFNLAEGTASTWLPIALVDAGLSSAIATASYTVFAGAMAVGRLSGGPIVDYLGRAKALIMFAALTALGILIVILTGWIAIPLVGAALWGLGNSIGFPLCVSAVSEDPRLAGSRVGVLVVSSNTSGIAGPPLLGFIGQVAGLFSAFLVPFFLLLAGMAFNRATRAHIPVDARR</sequence>
<dbReference type="CDD" id="cd17393">
    <property type="entry name" value="MFS_MosC_like"/>
    <property type="match status" value="1"/>
</dbReference>
<feature type="transmembrane region" description="Helical" evidence="5">
    <location>
        <begin position="362"/>
        <end position="384"/>
    </location>
</feature>
<dbReference type="Gene3D" id="1.20.1250.20">
    <property type="entry name" value="MFS general substrate transporter like domains"/>
    <property type="match status" value="1"/>
</dbReference>
<dbReference type="InterPro" id="IPR011701">
    <property type="entry name" value="MFS"/>
</dbReference>
<dbReference type="GO" id="GO:0022857">
    <property type="term" value="F:transmembrane transporter activity"/>
    <property type="evidence" value="ECO:0007669"/>
    <property type="project" value="InterPro"/>
</dbReference>
<evidence type="ECO:0000313" key="8">
    <source>
        <dbReference type="Proteomes" id="UP000246894"/>
    </source>
</evidence>
<name>A0A2Z3RZE4_9MICO</name>
<dbReference type="KEGG" id="aum:AURMO_00850"/>